<evidence type="ECO:0000313" key="3">
    <source>
        <dbReference type="Proteomes" id="UP000324800"/>
    </source>
</evidence>
<feature type="compositionally biased region" description="Polar residues" evidence="1">
    <location>
        <begin position="551"/>
        <end position="564"/>
    </location>
</feature>
<protein>
    <submittedName>
        <fullName evidence="2">Uncharacterized protein</fullName>
    </submittedName>
</protein>
<gene>
    <name evidence="2" type="ORF">EZS28_012012</name>
</gene>
<name>A0A5J4WBZ4_9EUKA</name>
<sequence>MPKNSIKQEPSEPGLFVNFDTPKFTTQTPVATTVEQPEMGDEIGKFLQAELQPTLQDIERQLTPRQAISERTQMVMTKVLEAMTGVQANEIDFWATNIPDEQNGEARRREIQCPSLLPVTSVPVPDEVLDAKRSPIDKVLQSEQALALYNFRIGEGMLAHLCEQQEENLAIDILSQMIHNLREAERTHFARARNENGTNANYFNLAANSINSHLNSEAGSYMLGAQVIARSDTANKDAVGITNLLFGIQQLGKARVKTRKYRQLTPSAIWRQVMRPMLNQSENQALAQNHEIQLRIHDDMPPPGPGPRDQPPPGQGLYAQRNAAIPQSTIFPPSLNAEQEIPGIPNILTKETIKEHMHKWMLKGFDLIPVGKDDEENHWPGFGPGVPHAIDWRKAKQQGQILFMDDVRAFWKEHDFDLKVACVRRDYDSEDDSETLQPTKTTRREFRNKFGRNRNRSLSPHSKRSRYDSPDRYNESRERSRSRSQSRSKEHQSTRETADKGYNGFETRNEQRGRGRGTYRGRGYNYQGRGQSYQDRDQFNQDRYREAQKFNPYTKQAFSKTKNPINWSRTYQYQGEA</sequence>
<evidence type="ECO:0000313" key="2">
    <source>
        <dbReference type="EMBL" id="KAA6392464.1"/>
    </source>
</evidence>
<proteinExistence type="predicted"/>
<feature type="region of interest" description="Disordered" evidence="1">
    <location>
        <begin position="427"/>
        <end position="564"/>
    </location>
</feature>
<dbReference type="Proteomes" id="UP000324800">
    <property type="component" value="Unassembled WGS sequence"/>
</dbReference>
<reference evidence="2 3" key="1">
    <citation type="submission" date="2019-03" db="EMBL/GenBank/DDBJ databases">
        <title>Single cell metagenomics reveals metabolic interactions within the superorganism composed of flagellate Streblomastix strix and complex community of Bacteroidetes bacteria on its surface.</title>
        <authorList>
            <person name="Treitli S.C."/>
            <person name="Kolisko M."/>
            <person name="Husnik F."/>
            <person name="Keeling P."/>
            <person name="Hampl V."/>
        </authorList>
    </citation>
    <scope>NUCLEOTIDE SEQUENCE [LARGE SCALE GENOMIC DNA]</scope>
    <source>
        <strain evidence="2">ST1C</strain>
    </source>
</reference>
<feature type="region of interest" description="Disordered" evidence="1">
    <location>
        <begin position="296"/>
        <end position="318"/>
    </location>
</feature>
<feature type="compositionally biased region" description="Basic and acidic residues" evidence="1">
    <location>
        <begin position="534"/>
        <end position="548"/>
    </location>
</feature>
<evidence type="ECO:0000256" key="1">
    <source>
        <dbReference type="SAM" id="MobiDB-lite"/>
    </source>
</evidence>
<dbReference type="EMBL" id="SNRW01002534">
    <property type="protein sequence ID" value="KAA6392464.1"/>
    <property type="molecule type" value="Genomic_DNA"/>
</dbReference>
<feature type="compositionally biased region" description="Pro residues" evidence="1">
    <location>
        <begin position="301"/>
        <end position="314"/>
    </location>
</feature>
<comment type="caution">
    <text evidence="2">The sequence shown here is derived from an EMBL/GenBank/DDBJ whole genome shotgun (WGS) entry which is preliminary data.</text>
</comment>
<feature type="compositionally biased region" description="Low complexity" evidence="1">
    <location>
        <begin position="521"/>
        <end position="533"/>
    </location>
</feature>
<feature type="compositionally biased region" description="Basic and acidic residues" evidence="1">
    <location>
        <begin position="465"/>
        <end position="499"/>
    </location>
</feature>
<organism evidence="2 3">
    <name type="scientific">Streblomastix strix</name>
    <dbReference type="NCBI Taxonomy" id="222440"/>
    <lineage>
        <taxon>Eukaryota</taxon>
        <taxon>Metamonada</taxon>
        <taxon>Preaxostyla</taxon>
        <taxon>Oxymonadida</taxon>
        <taxon>Streblomastigidae</taxon>
        <taxon>Streblomastix</taxon>
    </lineage>
</organism>
<accession>A0A5J4WBZ4</accession>
<dbReference type="AlphaFoldDB" id="A0A5J4WBZ4"/>